<keyword evidence="3" id="KW-1185">Reference proteome</keyword>
<accession>A0AA86YF48</accession>
<gene>
    <name evidence="2" type="ORF">vir215_00038</name>
</gene>
<dbReference type="Proteomes" id="UP001302265">
    <property type="component" value="Segment"/>
</dbReference>
<name>A0AA86YF48_9CAUD</name>
<evidence type="ECO:0000313" key="2">
    <source>
        <dbReference type="EMBL" id="DBA35340.1"/>
    </source>
</evidence>
<organism evidence="2 3">
    <name type="scientific">Caudoviricetes sp. vir215</name>
    <dbReference type="NCBI Taxonomy" id="3068354"/>
    <lineage>
        <taxon>Viruses</taxon>
        <taxon>Duplodnaviria</taxon>
        <taxon>Heunggongvirae</taxon>
        <taxon>Uroviricota</taxon>
        <taxon>Caudoviricetes</taxon>
    </lineage>
</organism>
<evidence type="ECO:0000313" key="3">
    <source>
        <dbReference type="Proteomes" id="UP001302265"/>
    </source>
</evidence>
<feature type="domain" description="Phage terminase large subunit N-terminal" evidence="1">
    <location>
        <begin position="141"/>
        <end position="241"/>
    </location>
</feature>
<dbReference type="InterPro" id="IPR035412">
    <property type="entry name" value="Terminase_L_N"/>
</dbReference>
<dbReference type="GeneID" id="98835752"/>
<dbReference type="Gene3D" id="3.40.50.300">
    <property type="entry name" value="P-loop containing nucleotide triphosphate hydrolases"/>
    <property type="match status" value="1"/>
</dbReference>
<dbReference type="Pfam" id="PF04466">
    <property type="entry name" value="Terminase_3"/>
    <property type="match status" value="1"/>
</dbReference>
<evidence type="ECO:0000259" key="1">
    <source>
        <dbReference type="Pfam" id="PF04466"/>
    </source>
</evidence>
<dbReference type="PANTHER" id="PTHR39184">
    <property type="match status" value="1"/>
</dbReference>
<proteinExistence type="predicted"/>
<dbReference type="InterPro" id="IPR027417">
    <property type="entry name" value="P-loop_NTPase"/>
</dbReference>
<dbReference type="Gene3D" id="3.30.420.280">
    <property type="match status" value="1"/>
</dbReference>
<dbReference type="PANTHER" id="PTHR39184:SF1">
    <property type="entry name" value="PBSX PHAGE TERMINASE LARGE SUBUNIT"/>
    <property type="match status" value="1"/>
</dbReference>
<sequence>MTAEAVTILPHPDPERNRKALESIASSTGYLTVWEGAVRSSKTVIALVAFSLYVRQSKETRFLMSGRTMGTIEQNCILNNFGLLNMIPGSEYHQVGKKWGITFRVKEKDGTMTPKVIIVQGASTIKDYMALRGQSYGGWFADEINMHDKAFVEEALKRTAASRDRRHFFTLNPGSPSEWIYKEYLDRYDAMTEEERNALGGYHWWHFTLEDNPIMTEQMIASLKAQYPEGSYLYRRYVLGERCVAEGLVYPILAESSFRPFDISDVDVRYCAIDFGATHPTVMVFGGTFKGNRRDWRICAEYFDEASGKTTYDHYCGFLDVCRRIGADPNRIQVAIDPAARTLRDEFVKHGLNVRKAKNDVLPGIEYIREAMRSGTLVFHDSLQDILGEFRTYSWDSKAAENGIETPVKLGDDRMDAVRYFGYTFMRPIVGLIA</sequence>
<reference evidence="2 3" key="1">
    <citation type="journal article" date="2023" name="Nat. Microbiol.">
        <title>A compendium of viruses from methanogenic archaea reveals their diversity and adaptations to the gut environment.</title>
        <authorList>
            <person name="Medvedeva S."/>
            <person name="Borrel G."/>
            <person name="Krupovic M."/>
            <person name="Gribaldo S."/>
        </authorList>
    </citation>
    <scope>NUCLEOTIDE SEQUENCE [LARGE SCALE GENOMIC DNA]</scope>
</reference>
<dbReference type="RefSeq" id="YP_011108893.1">
    <property type="nucleotide sequence ID" value="NC_092586.1"/>
</dbReference>
<protein>
    <submittedName>
        <fullName evidence="2">Terminase large subunit</fullName>
    </submittedName>
</protein>
<dbReference type="InterPro" id="IPR052380">
    <property type="entry name" value="Viral_DNA_packaging_terminase"/>
</dbReference>
<dbReference type="EMBL" id="BK063676">
    <property type="protein sequence ID" value="DBA35340.1"/>
    <property type="molecule type" value="Genomic_DNA"/>
</dbReference>